<sequence>MKKIKFTAEEDAKLLYLVKQFESSQYSRQAWKLVSHYMMNKTSRQCRERYQTYLNPNVNNTKWTFGEDALLLDLFKRFGPNWRIMTQFFSGRSNVCIKNRFSYLKRHDPVLNKMSQNIKLSNFGLNSSSKNELDCFIQNKELLGNYQLEDPNNLKMKTGKLVEEKCEIQKEEKEIDNKLRNEKKEELDNENNGNAIIDYFAEFVCLDDFPDEQYRTFNPVGVTENIL</sequence>
<dbReference type="Pfam" id="PF13921">
    <property type="entry name" value="Myb_DNA-bind_6"/>
    <property type="match status" value="1"/>
</dbReference>
<dbReference type="GO" id="GO:0042795">
    <property type="term" value="P:snRNA transcription by RNA polymerase II"/>
    <property type="evidence" value="ECO:0007669"/>
    <property type="project" value="TreeGrafter"/>
</dbReference>
<dbReference type="PANTHER" id="PTHR46621">
    <property type="entry name" value="SNRNA-ACTIVATING PROTEIN COMPLEX SUBUNIT 4"/>
    <property type="match status" value="1"/>
</dbReference>
<keyword evidence="4" id="KW-0539">Nucleus</keyword>
<dbReference type="GO" id="GO:0019185">
    <property type="term" value="C:snRNA-activating protein complex"/>
    <property type="evidence" value="ECO:0007669"/>
    <property type="project" value="TreeGrafter"/>
</dbReference>
<dbReference type="GO" id="GO:0042796">
    <property type="term" value="P:snRNA transcription by RNA polymerase III"/>
    <property type="evidence" value="ECO:0007669"/>
    <property type="project" value="TreeGrafter"/>
</dbReference>
<organism evidence="8 9">
    <name type="scientific">Tritrichomonas foetus</name>
    <dbReference type="NCBI Taxonomy" id="1144522"/>
    <lineage>
        <taxon>Eukaryota</taxon>
        <taxon>Metamonada</taxon>
        <taxon>Parabasalia</taxon>
        <taxon>Tritrichomonadida</taxon>
        <taxon>Tritrichomonadidae</taxon>
        <taxon>Tritrichomonas</taxon>
    </lineage>
</organism>
<feature type="coiled-coil region" evidence="5">
    <location>
        <begin position="154"/>
        <end position="190"/>
    </location>
</feature>
<evidence type="ECO:0000256" key="3">
    <source>
        <dbReference type="ARBA" id="ARBA00023163"/>
    </source>
</evidence>
<keyword evidence="9" id="KW-1185">Reference proteome</keyword>
<dbReference type="PROSITE" id="PS50090">
    <property type="entry name" value="MYB_LIKE"/>
    <property type="match status" value="2"/>
</dbReference>
<dbReference type="SMART" id="SM00717">
    <property type="entry name" value="SANT"/>
    <property type="match status" value="2"/>
</dbReference>
<dbReference type="Gene3D" id="1.10.10.60">
    <property type="entry name" value="Homeodomain-like"/>
    <property type="match status" value="2"/>
</dbReference>
<evidence type="ECO:0000256" key="5">
    <source>
        <dbReference type="SAM" id="Coils"/>
    </source>
</evidence>
<keyword evidence="5" id="KW-0175">Coiled coil</keyword>
<evidence type="ECO:0000259" key="6">
    <source>
        <dbReference type="PROSITE" id="PS50090"/>
    </source>
</evidence>
<dbReference type="PANTHER" id="PTHR46621:SF1">
    <property type="entry name" value="SNRNA-ACTIVATING PROTEIN COMPLEX SUBUNIT 4"/>
    <property type="match status" value="1"/>
</dbReference>
<evidence type="ECO:0000259" key="7">
    <source>
        <dbReference type="PROSITE" id="PS51294"/>
    </source>
</evidence>
<keyword evidence="1" id="KW-0805">Transcription regulation</keyword>
<dbReference type="InterPro" id="IPR001005">
    <property type="entry name" value="SANT/Myb"/>
</dbReference>
<dbReference type="EMBL" id="MLAK01000854">
    <property type="protein sequence ID" value="OHT02755.1"/>
    <property type="molecule type" value="Genomic_DNA"/>
</dbReference>
<dbReference type="GeneID" id="94841845"/>
<feature type="domain" description="Myb-like" evidence="6">
    <location>
        <begin position="55"/>
        <end position="105"/>
    </location>
</feature>
<dbReference type="RefSeq" id="XP_068355891.1">
    <property type="nucleotide sequence ID" value="XM_068507141.1"/>
</dbReference>
<keyword evidence="3" id="KW-0804">Transcription</keyword>
<protein>
    <submittedName>
        <fullName evidence="8">Myb-like DNA-binding domain containing protein</fullName>
    </submittedName>
</protein>
<gene>
    <name evidence="8" type="ORF">TRFO_30069</name>
</gene>
<dbReference type="SUPFAM" id="SSF46689">
    <property type="entry name" value="Homeodomain-like"/>
    <property type="match status" value="1"/>
</dbReference>
<dbReference type="GO" id="GO:0000978">
    <property type="term" value="F:RNA polymerase II cis-regulatory region sequence-specific DNA binding"/>
    <property type="evidence" value="ECO:0007669"/>
    <property type="project" value="TreeGrafter"/>
</dbReference>
<accession>A0A1J4JUS7</accession>
<dbReference type="AlphaFoldDB" id="A0A1J4JUS7"/>
<evidence type="ECO:0000256" key="4">
    <source>
        <dbReference type="ARBA" id="ARBA00023242"/>
    </source>
</evidence>
<keyword evidence="2" id="KW-0238">DNA-binding</keyword>
<evidence type="ECO:0000256" key="2">
    <source>
        <dbReference type="ARBA" id="ARBA00023125"/>
    </source>
</evidence>
<feature type="domain" description="HTH myb-type" evidence="7">
    <location>
        <begin position="1"/>
        <end position="58"/>
    </location>
</feature>
<evidence type="ECO:0000256" key="1">
    <source>
        <dbReference type="ARBA" id="ARBA00023015"/>
    </source>
</evidence>
<dbReference type="InterPro" id="IPR009057">
    <property type="entry name" value="Homeodomain-like_sf"/>
</dbReference>
<dbReference type="InterPro" id="IPR017930">
    <property type="entry name" value="Myb_dom"/>
</dbReference>
<reference evidence="8" key="1">
    <citation type="submission" date="2016-10" db="EMBL/GenBank/DDBJ databases">
        <authorList>
            <person name="Benchimol M."/>
            <person name="Almeida L.G."/>
            <person name="Vasconcelos A.T."/>
            <person name="Perreira-Neves A."/>
            <person name="Rosa I.A."/>
            <person name="Tasca T."/>
            <person name="Bogo M.R."/>
            <person name="de Souza W."/>
        </authorList>
    </citation>
    <scope>NUCLEOTIDE SEQUENCE [LARGE SCALE GENOMIC DNA]</scope>
    <source>
        <strain evidence="8">K</strain>
    </source>
</reference>
<dbReference type="PROSITE" id="PS51294">
    <property type="entry name" value="HTH_MYB"/>
    <property type="match status" value="1"/>
</dbReference>
<dbReference type="Proteomes" id="UP000179807">
    <property type="component" value="Unassembled WGS sequence"/>
</dbReference>
<dbReference type="InterPro" id="IPR051575">
    <property type="entry name" value="Myb-like_DNA-bd"/>
</dbReference>
<proteinExistence type="predicted"/>
<name>A0A1J4JUS7_9EUKA</name>
<comment type="caution">
    <text evidence="8">The sequence shown here is derived from an EMBL/GenBank/DDBJ whole genome shotgun (WGS) entry which is preliminary data.</text>
</comment>
<dbReference type="GO" id="GO:0001006">
    <property type="term" value="F:RNA polymerase III type 3 promoter sequence-specific DNA binding"/>
    <property type="evidence" value="ECO:0007669"/>
    <property type="project" value="TreeGrafter"/>
</dbReference>
<evidence type="ECO:0000313" key="8">
    <source>
        <dbReference type="EMBL" id="OHT02755.1"/>
    </source>
</evidence>
<dbReference type="OrthoDB" id="2350934at2759"/>
<dbReference type="VEuPathDB" id="TrichDB:TRFO_30069"/>
<feature type="domain" description="Myb-like" evidence="6">
    <location>
        <begin position="1"/>
        <end position="54"/>
    </location>
</feature>
<evidence type="ECO:0000313" key="9">
    <source>
        <dbReference type="Proteomes" id="UP000179807"/>
    </source>
</evidence>